<dbReference type="SUPFAM" id="SSF103473">
    <property type="entry name" value="MFS general substrate transporter"/>
    <property type="match status" value="1"/>
</dbReference>
<name>A0A6P7GJ31_DIAVI</name>
<dbReference type="InterPro" id="IPR005828">
    <property type="entry name" value="MFS_sugar_transport-like"/>
</dbReference>
<dbReference type="InterPro" id="IPR036259">
    <property type="entry name" value="MFS_trans_sf"/>
</dbReference>
<dbReference type="GO" id="GO:0016020">
    <property type="term" value="C:membrane"/>
    <property type="evidence" value="ECO:0007669"/>
    <property type="project" value="UniProtKB-SubCell"/>
</dbReference>
<evidence type="ECO:0000313" key="5">
    <source>
        <dbReference type="RefSeq" id="XP_028145218.1"/>
    </source>
</evidence>
<keyword evidence="4" id="KW-0472">Membrane</keyword>
<dbReference type="PROSITE" id="PS00217">
    <property type="entry name" value="SUGAR_TRANSPORT_2"/>
    <property type="match status" value="1"/>
</dbReference>
<dbReference type="Gene3D" id="1.20.1250.20">
    <property type="entry name" value="MFS general substrate transporter like domains"/>
    <property type="match status" value="1"/>
</dbReference>
<dbReference type="Pfam" id="PF00083">
    <property type="entry name" value="Sugar_tr"/>
    <property type="match status" value="1"/>
</dbReference>
<accession>A0A6P7GJ31</accession>
<evidence type="ECO:0000256" key="1">
    <source>
        <dbReference type="ARBA" id="ARBA00004141"/>
    </source>
</evidence>
<keyword evidence="3" id="KW-1133">Transmembrane helix</keyword>
<evidence type="ECO:0000256" key="2">
    <source>
        <dbReference type="ARBA" id="ARBA00022692"/>
    </source>
</evidence>
<evidence type="ECO:0000256" key="4">
    <source>
        <dbReference type="ARBA" id="ARBA00023136"/>
    </source>
</evidence>
<dbReference type="AlphaFoldDB" id="A0A6P7GJ31"/>
<dbReference type="PANTHER" id="PTHR48021:SF46">
    <property type="entry name" value="MAJOR FACILITATOR SUPERFAMILY (MFS) PROFILE DOMAIN-CONTAINING PROTEIN"/>
    <property type="match status" value="1"/>
</dbReference>
<keyword evidence="2" id="KW-0812">Transmembrane</keyword>
<dbReference type="InterPro" id="IPR050549">
    <property type="entry name" value="MFS_Trehalose_Transporter"/>
</dbReference>
<comment type="subcellular location">
    <subcellularLocation>
        <location evidence="1">Membrane</location>
        <topology evidence="1">Multi-pass membrane protein</topology>
    </subcellularLocation>
</comment>
<sequence length="205" mass="23127">MIGMIDGYSFTILPVYIGEISSPEIRGFLSKLPTLLFLSGILIINVIGSVWSIFTCALIASVIPLVHFVTFIFMPESPYWYIKVNRYDEAEKSLQIIQGENDVKQQLLIIQEAVREEEGKSKPKVTDLFTVSINRQATIITCILALQHKATAETPLFLFTKTIFEKTGSDISPTVSTISYSAVEILVLLLLDFSFWTDSEREFFV</sequence>
<evidence type="ECO:0000256" key="3">
    <source>
        <dbReference type="ARBA" id="ARBA00022989"/>
    </source>
</evidence>
<dbReference type="InParanoid" id="A0A6P7GJ31"/>
<protein>
    <submittedName>
        <fullName evidence="5">Facilitated trehalose transporter Tret1-like</fullName>
    </submittedName>
</protein>
<gene>
    <name evidence="5" type="primary">LOC114338803</name>
</gene>
<dbReference type="RefSeq" id="XP_028145218.1">
    <property type="nucleotide sequence ID" value="XM_028289417.1"/>
</dbReference>
<reference evidence="5" key="1">
    <citation type="submission" date="2025-08" db="UniProtKB">
        <authorList>
            <consortium name="RefSeq"/>
        </authorList>
    </citation>
    <scope>IDENTIFICATION</scope>
    <source>
        <tissue evidence="5">Whole insect</tissue>
    </source>
</reference>
<dbReference type="PANTHER" id="PTHR48021">
    <property type="match status" value="1"/>
</dbReference>
<dbReference type="GO" id="GO:0022857">
    <property type="term" value="F:transmembrane transporter activity"/>
    <property type="evidence" value="ECO:0007669"/>
    <property type="project" value="InterPro"/>
</dbReference>
<dbReference type="InterPro" id="IPR005829">
    <property type="entry name" value="Sugar_transporter_CS"/>
</dbReference>
<proteinExistence type="predicted"/>
<organism evidence="5">
    <name type="scientific">Diabrotica virgifera virgifera</name>
    <name type="common">western corn rootworm</name>
    <dbReference type="NCBI Taxonomy" id="50390"/>
    <lineage>
        <taxon>Eukaryota</taxon>
        <taxon>Metazoa</taxon>
        <taxon>Ecdysozoa</taxon>
        <taxon>Arthropoda</taxon>
        <taxon>Hexapoda</taxon>
        <taxon>Insecta</taxon>
        <taxon>Pterygota</taxon>
        <taxon>Neoptera</taxon>
        <taxon>Endopterygota</taxon>
        <taxon>Coleoptera</taxon>
        <taxon>Polyphaga</taxon>
        <taxon>Cucujiformia</taxon>
        <taxon>Chrysomeloidea</taxon>
        <taxon>Chrysomelidae</taxon>
        <taxon>Galerucinae</taxon>
        <taxon>Diabroticina</taxon>
        <taxon>Diabroticites</taxon>
        <taxon>Diabrotica</taxon>
    </lineage>
</organism>